<comment type="caution">
    <text evidence="1">The sequence shown here is derived from an EMBL/GenBank/DDBJ whole genome shotgun (WGS) entry which is preliminary data.</text>
</comment>
<proteinExistence type="predicted"/>
<sequence>MAEGCCAQLNQCLTSAACAEDVACFFGCLDEGNDSAVCGFECMNSPETFRLLLCVGRSCGGGTCF</sequence>
<evidence type="ECO:0000313" key="2">
    <source>
        <dbReference type="Proteomes" id="UP000075604"/>
    </source>
</evidence>
<accession>A0A150P8N7</accession>
<dbReference type="Proteomes" id="UP000075604">
    <property type="component" value="Unassembled WGS sequence"/>
</dbReference>
<reference evidence="1 2" key="1">
    <citation type="submission" date="2014-02" db="EMBL/GenBank/DDBJ databases">
        <title>The small core and large imbalanced accessory genome model reveals a collaborative survival strategy of Sorangium cellulosum strains in nature.</title>
        <authorList>
            <person name="Han K."/>
            <person name="Peng R."/>
            <person name="Blom J."/>
            <person name="Li Y.-Z."/>
        </authorList>
    </citation>
    <scope>NUCLEOTIDE SEQUENCE [LARGE SCALE GENOMIC DNA]</scope>
    <source>
        <strain evidence="1 2">So0157-18</strain>
    </source>
</reference>
<gene>
    <name evidence="1" type="ORF">BE04_33590</name>
</gene>
<dbReference type="AlphaFoldDB" id="A0A150P8N7"/>
<organism evidence="1 2">
    <name type="scientific">Sorangium cellulosum</name>
    <name type="common">Polyangium cellulosum</name>
    <dbReference type="NCBI Taxonomy" id="56"/>
    <lineage>
        <taxon>Bacteria</taxon>
        <taxon>Pseudomonadati</taxon>
        <taxon>Myxococcota</taxon>
        <taxon>Polyangia</taxon>
        <taxon>Polyangiales</taxon>
        <taxon>Polyangiaceae</taxon>
        <taxon>Sorangium</taxon>
    </lineage>
</organism>
<protein>
    <submittedName>
        <fullName evidence="1">Uncharacterized protein</fullName>
    </submittedName>
</protein>
<evidence type="ECO:0000313" key="1">
    <source>
        <dbReference type="EMBL" id="KYF52000.1"/>
    </source>
</evidence>
<dbReference type="EMBL" id="JELX01003530">
    <property type="protein sequence ID" value="KYF52000.1"/>
    <property type="molecule type" value="Genomic_DNA"/>
</dbReference>
<name>A0A150P8N7_SORCE</name>